<evidence type="ECO:0000256" key="1">
    <source>
        <dbReference type="ARBA" id="ARBA00006217"/>
    </source>
</evidence>
<evidence type="ECO:0000256" key="8">
    <source>
        <dbReference type="PIRSR" id="PIRSR601765-1"/>
    </source>
</evidence>
<dbReference type="EC" id="4.2.1.1" evidence="2"/>
<accession>A0AAW4KXP1</accession>
<dbReference type="PANTHER" id="PTHR11002:SF79">
    <property type="entry name" value="CARBONIC ANHYDRASE 2"/>
    <property type="match status" value="1"/>
</dbReference>
<comment type="catalytic activity">
    <reaction evidence="7">
        <text>hydrogencarbonate + H(+) = CO2 + H2O</text>
        <dbReference type="Rhea" id="RHEA:10748"/>
        <dbReference type="ChEBI" id="CHEBI:15377"/>
        <dbReference type="ChEBI" id="CHEBI:15378"/>
        <dbReference type="ChEBI" id="CHEBI:16526"/>
        <dbReference type="ChEBI" id="CHEBI:17544"/>
        <dbReference type="EC" id="4.2.1.1"/>
    </reaction>
</comment>
<evidence type="ECO:0000256" key="6">
    <source>
        <dbReference type="ARBA" id="ARBA00024993"/>
    </source>
</evidence>
<dbReference type="GO" id="GO:0008270">
    <property type="term" value="F:zinc ion binding"/>
    <property type="evidence" value="ECO:0007669"/>
    <property type="project" value="InterPro"/>
</dbReference>
<dbReference type="SMART" id="SM00947">
    <property type="entry name" value="Pro_CA"/>
    <property type="match status" value="1"/>
</dbReference>
<dbReference type="Pfam" id="PF00484">
    <property type="entry name" value="Pro_CA"/>
    <property type="match status" value="1"/>
</dbReference>
<dbReference type="CDD" id="cd03378">
    <property type="entry name" value="beta_CA_cladeC"/>
    <property type="match status" value="1"/>
</dbReference>
<dbReference type="GO" id="GO:0004089">
    <property type="term" value="F:carbonate dehydratase activity"/>
    <property type="evidence" value="ECO:0007669"/>
    <property type="project" value="UniProtKB-EC"/>
</dbReference>
<dbReference type="AlphaFoldDB" id="A0AAW4KXP1"/>
<evidence type="ECO:0000256" key="9">
    <source>
        <dbReference type="SAM" id="SignalP"/>
    </source>
</evidence>
<dbReference type="FunFam" id="3.40.1050.10:FF:000006">
    <property type="entry name" value="Carbonic anhydrase"/>
    <property type="match status" value="1"/>
</dbReference>
<evidence type="ECO:0000313" key="10">
    <source>
        <dbReference type="EMBL" id="MBT0663499.1"/>
    </source>
</evidence>
<evidence type="ECO:0000256" key="3">
    <source>
        <dbReference type="ARBA" id="ARBA00022723"/>
    </source>
</evidence>
<keyword evidence="4 8" id="KW-0862">Zinc</keyword>
<keyword evidence="5" id="KW-0456">Lyase</keyword>
<keyword evidence="9" id="KW-0732">Signal</keyword>
<feature type="signal peptide" evidence="9">
    <location>
        <begin position="1"/>
        <end position="24"/>
    </location>
</feature>
<sequence length="230" mass="23944">MLSGRIRNAVIVMCALCAVSGAVAFASGAKAAMSADEALKSLISGNERYVANQMTGQKLCDLPTRQGLAKGQNPYAIILSCSDSRVPPEIIFDKGLGEIFVVRVAGNIPDPVVLGSIEYAAEHLGSPLVMVLGHERCGAVTAAVDAKGKPEGNIGAIISKITPAVKQAKKEAAGKPKAELVETAIDDNVKLVSAALTKQSKVIKHLVDAGKIKIVSAKYDLDDGKVTVLK</sequence>
<comment type="cofactor">
    <cofactor evidence="8">
        <name>Zn(2+)</name>
        <dbReference type="ChEBI" id="CHEBI:29105"/>
    </cofactor>
    <text evidence="8">Binds 1 zinc ion per subunit.</text>
</comment>
<gene>
    <name evidence="10" type="ORF">KI809_04210</name>
</gene>
<evidence type="ECO:0000313" key="11">
    <source>
        <dbReference type="Proteomes" id="UP000811899"/>
    </source>
</evidence>
<dbReference type="RefSeq" id="WP_214170235.1">
    <property type="nucleotide sequence ID" value="NZ_JAHCVJ010000001.1"/>
</dbReference>
<comment type="similarity">
    <text evidence="1">Belongs to the beta-class carbonic anhydrase family.</text>
</comment>
<dbReference type="PROSITE" id="PS00704">
    <property type="entry name" value="PROK_CO2_ANHYDRASE_1"/>
    <property type="match status" value="1"/>
</dbReference>
<evidence type="ECO:0000256" key="7">
    <source>
        <dbReference type="ARBA" id="ARBA00048348"/>
    </source>
</evidence>
<dbReference type="InterPro" id="IPR001765">
    <property type="entry name" value="Carbonic_anhydrase"/>
</dbReference>
<keyword evidence="3 8" id="KW-0479">Metal-binding</keyword>
<feature type="chain" id="PRO_5043834451" description="carbonic anhydrase" evidence="9">
    <location>
        <begin position="25"/>
        <end position="230"/>
    </location>
</feature>
<dbReference type="InterPro" id="IPR015892">
    <property type="entry name" value="Carbonic_anhydrase_CS"/>
</dbReference>
<feature type="binding site" evidence="8">
    <location>
        <position position="81"/>
    </location>
    <ligand>
        <name>Zn(2+)</name>
        <dbReference type="ChEBI" id="CHEBI:29105"/>
    </ligand>
</feature>
<protein>
    <recommendedName>
        <fullName evidence="2">carbonic anhydrase</fullName>
        <ecNumber evidence="2">4.2.1.1</ecNumber>
    </recommendedName>
</protein>
<evidence type="ECO:0000256" key="2">
    <source>
        <dbReference type="ARBA" id="ARBA00012925"/>
    </source>
</evidence>
<dbReference type="Gene3D" id="3.40.1050.10">
    <property type="entry name" value="Carbonic anhydrase"/>
    <property type="match status" value="1"/>
</dbReference>
<dbReference type="InterPro" id="IPR036874">
    <property type="entry name" value="Carbonic_anhydrase_sf"/>
</dbReference>
<dbReference type="GO" id="GO:0015976">
    <property type="term" value="P:carbon utilization"/>
    <property type="evidence" value="ECO:0007669"/>
    <property type="project" value="InterPro"/>
</dbReference>
<feature type="binding site" evidence="8">
    <location>
        <position position="83"/>
    </location>
    <ligand>
        <name>Zn(2+)</name>
        <dbReference type="ChEBI" id="CHEBI:29105"/>
    </ligand>
</feature>
<organism evidence="10 11">
    <name type="scientific">Geoanaerobacter pelophilus</name>
    <dbReference type="NCBI Taxonomy" id="60036"/>
    <lineage>
        <taxon>Bacteria</taxon>
        <taxon>Pseudomonadati</taxon>
        <taxon>Thermodesulfobacteriota</taxon>
        <taxon>Desulfuromonadia</taxon>
        <taxon>Geobacterales</taxon>
        <taxon>Geobacteraceae</taxon>
        <taxon>Geoanaerobacter</taxon>
    </lineage>
</organism>
<keyword evidence="11" id="KW-1185">Reference proteome</keyword>
<feature type="binding site" evidence="8">
    <location>
        <position position="134"/>
    </location>
    <ligand>
        <name>Zn(2+)</name>
        <dbReference type="ChEBI" id="CHEBI:29105"/>
    </ligand>
</feature>
<dbReference type="EMBL" id="JAHCVJ010000001">
    <property type="protein sequence ID" value="MBT0663499.1"/>
    <property type="molecule type" value="Genomic_DNA"/>
</dbReference>
<comment type="function">
    <text evidence="6">Catalyzes the reversible hydration of carbon dioxide to form bicarbonate.</text>
</comment>
<comment type="caution">
    <text evidence="10">The sequence shown here is derived from an EMBL/GenBank/DDBJ whole genome shotgun (WGS) entry which is preliminary data.</text>
</comment>
<dbReference type="SUPFAM" id="SSF53056">
    <property type="entry name" value="beta-carbonic anhydrase, cab"/>
    <property type="match status" value="1"/>
</dbReference>
<dbReference type="PANTHER" id="PTHR11002">
    <property type="entry name" value="CARBONIC ANHYDRASE"/>
    <property type="match status" value="1"/>
</dbReference>
<name>A0AAW4KXP1_9BACT</name>
<reference evidence="10 11" key="1">
    <citation type="submission" date="2021-05" db="EMBL/GenBank/DDBJ databases">
        <title>The draft genome of Geobacter pelophilus DSM 12255.</title>
        <authorList>
            <person name="Xu Z."/>
            <person name="Masuda Y."/>
            <person name="Itoh H."/>
            <person name="Senoo K."/>
        </authorList>
    </citation>
    <scope>NUCLEOTIDE SEQUENCE [LARGE SCALE GENOMIC DNA]</scope>
    <source>
        <strain evidence="10 11">DSM 12255</strain>
    </source>
</reference>
<evidence type="ECO:0000256" key="4">
    <source>
        <dbReference type="ARBA" id="ARBA00022833"/>
    </source>
</evidence>
<evidence type="ECO:0000256" key="5">
    <source>
        <dbReference type="ARBA" id="ARBA00023239"/>
    </source>
</evidence>
<proteinExistence type="inferred from homology"/>
<dbReference type="Proteomes" id="UP000811899">
    <property type="component" value="Unassembled WGS sequence"/>
</dbReference>
<feature type="binding site" evidence="8">
    <location>
        <position position="137"/>
    </location>
    <ligand>
        <name>Zn(2+)</name>
        <dbReference type="ChEBI" id="CHEBI:29105"/>
    </ligand>
</feature>